<protein>
    <submittedName>
        <fullName evidence="3">Putative phospholipid ABC transporter-binding protein MlaD</fullName>
    </submittedName>
</protein>
<dbReference type="GO" id="GO:0005543">
    <property type="term" value="F:phospholipid binding"/>
    <property type="evidence" value="ECO:0007669"/>
    <property type="project" value="TreeGrafter"/>
</dbReference>
<keyword evidence="1" id="KW-0472">Membrane</keyword>
<feature type="domain" description="Mce/MlaD" evidence="2">
    <location>
        <begin position="171"/>
        <end position="247"/>
    </location>
</feature>
<dbReference type="GO" id="GO:0005548">
    <property type="term" value="F:phospholipid transporter activity"/>
    <property type="evidence" value="ECO:0007669"/>
    <property type="project" value="TreeGrafter"/>
</dbReference>
<dbReference type="AlphaFoldDB" id="A0A433SC38"/>
<dbReference type="InterPro" id="IPR003399">
    <property type="entry name" value="Mce/MlaD"/>
</dbReference>
<dbReference type="Pfam" id="PF02470">
    <property type="entry name" value="MlaD"/>
    <property type="match status" value="2"/>
</dbReference>
<dbReference type="EMBL" id="PQSP01000005">
    <property type="protein sequence ID" value="RUS66303.1"/>
    <property type="molecule type" value="Genomic_DNA"/>
</dbReference>
<evidence type="ECO:0000313" key="4">
    <source>
        <dbReference type="Proteomes" id="UP000286947"/>
    </source>
</evidence>
<comment type="caution">
    <text evidence="3">The sequence shown here is derived from an EMBL/GenBank/DDBJ whole genome shotgun (WGS) entry which is preliminary data.</text>
</comment>
<name>A0A433SC38_9BURK</name>
<evidence type="ECO:0000256" key="1">
    <source>
        <dbReference type="SAM" id="Phobius"/>
    </source>
</evidence>
<feature type="domain" description="Mce/MlaD" evidence="2">
    <location>
        <begin position="39"/>
        <end position="116"/>
    </location>
</feature>
<proteinExistence type="predicted"/>
<evidence type="ECO:0000259" key="2">
    <source>
        <dbReference type="Pfam" id="PF02470"/>
    </source>
</evidence>
<dbReference type="PANTHER" id="PTHR33371">
    <property type="entry name" value="INTERMEMBRANE PHOSPHOLIPID TRANSPORT SYSTEM BINDING PROTEIN MLAD-RELATED"/>
    <property type="match status" value="1"/>
</dbReference>
<dbReference type="InterPro" id="IPR052336">
    <property type="entry name" value="MlaD_Phospholipid_Transporter"/>
</dbReference>
<dbReference type="PANTHER" id="PTHR33371:SF4">
    <property type="entry name" value="INTERMEMBRANE PHOSPHOLIPID TRANSPORT SYSTEM BINDING PROTEIN MLAD"/>
    <property type="match status" value="1"/>
</dbReference>
<accession>A0A433SC38</accession>
<keyword evidence="1" id="KW-0812">Transmembrane</keyword>
<evidence type="ECO:0000313" key="3">
    <source>
        <dbReference type="EMBL" id="RUS66303.1"/>
    </source>
</evidence>
<reference evidence="3 4" key="1">
    <citation type="submission" date="2018-01" db="EMBL/GenBank/DDBJ databases">
        <title>Saezia sanguinis gen. nov., sp. nov., in the order Burkholderiales isolated from human blood.</title>
        <authorList>
            <person name="Medina-Pascual M.J."/>
            <person name="Valdezate S."/>
            <person name="Monzon S."/>
            <person name="Cuesta I."/>
            <person name="Carrasco G."/>
            <person name="Villalon P."/>
            <person name="Saez-Nieto J.A."/>
        </authorList>
    </citation>
    <scope>NUCLEOTIDE SEQUENCE [LARGE SCALE GENOMIC DNA]</scope>
    <source>
        <strain evidence="3 4">CNM695-12</strain>
    </source>
</reference>
<organism evidence="3 4">
    <name type="scientific">Saezia sanguinis</name>
    <dbReference type="NCBI Taxonomy" id="1965230"/>
    <lineage>
        <taxon>Bacteria</taxon>
        <taxon>Pseudomonadati</taxon>
        <taxon>Pseudomonadota</taxon>
        <taxon>Betaproteobacteria</taxon>
        <taxon>Burkholderiales</taxon>
        <taxon>Saeziaceae</taxon>
        <taxon>Saezia</taxon>
    </lineage>
</organism>
<dbReference type="RefSeq" id="WP_162615318.1">
    <property type="nucleotide sequence ID" value="NZ_PQSP01000005.1"/>
</dbReference>
<keyword evidence="1" id="KW-1133">Transmembrane helix</keyword>
<dbReference type="InterPro" id="IPR030970">
    <property type="entry name" value="ABC_MlaD"/>
</dbReference>
<dbReference type="Proteomes" id="UP000286947">
    <property type="component" value="Unassembled WGS sequence"/>
</dbReference>
<feature type="transmembrane region" description="Helical" evidence="1">
    <location>
        <begin position="6"/>
        <end position="26"/>
    </location>
</feature>
<gene>
    <name evidence="3" type="primary">mlaD</name>
    <name evidence="3" type="ORF">CUZ56_02029</name>
</gene>
<dbReference type="NCBIfam" id="TIGR04430">
    <property type="entry name" value="OM_asym_MlaD"/>
    <property type="match status" value="1"/>
</dbReference>
<sequence>MQRSKYDIWVGLFVMLGILSIVFLALKVGNLVNFSFDKTYAVNAQFSNIGGVKSGSPVKSAGVVVGRVRSVVYDNEIDQAVANIELQSRYEFPVDSTLRILTSGLLGEEYISIVPGIEETTLEHATQQAQSTQGGAPLLVTRTQASVSLGEMVSQIIPGADGSQPLTGKIYTINARFTDIGSLKAGATVKSSGVIVGHVRSIRFDDHMFQAVATLDLQSQYAFPSDSSLKIMSSGLIGSQYVAVSPGIEDETLEEATAKAQAQNNGQPLMVTQTQSAIVLEDLIGQFLYNTAADKGTASAD</sequence>
<keyword evidence="4" id="KW-1185">Reference proteome</keyword>